<keyword evidence="2" id="KW-1185">Reference proteome</keyword>
<dbReference type="OrthoDB" id="6123064at2759"/>
<accession>A0A8S3S1Q7</accession>
<comment type="caution">
    <text evidence="1">The sequence shown here is derived from an EMBL/GenBank/DDBJ whole genome shotgun (WGS) entry which is preliminary data.</text>
</comment>
<sequence length="210" mass="23914">MESLATCSKFHGYPQDNGNKFLTEFESFSTWHGLSEFNLTDKRMLAAFHLHLKGPALTWYNSLSDESKSDWKSVRILLKEKYVTLCGHGANALMHSEIFQNLTLSSGQSLEVFIVKFLKRVNYSPSRNMKCSPNISVAYLSKCNFLFAQGCLKICKTPSLPQKWQKPMVIEDTTTLLMPQDSSKTNLVIIEEPLMIKILKCAICDNKFRS</sequence>
<gene>
    <name evidence="1" type="ORF">MEDL_26825</name>
</gene>
<evidence type="ECO:0000313" key="1">
    <source>
        <dbReference type="EMBL" id="CAG2212899.1"/>
    </source>
</evidence>
<evidence type="ECO:0008006" key="3">
    <source>
        <dbReference type="Google" id="ProtNLM"/>
    </source>
</evidence>
<name>A0A8S3S1Q7_MYTED</name>
<evidence type="ECO:0000313" key="2">
    <source>
        <dbReference type="Proteomes" id="UP000683360"/>
    </source>
</evidence>
<protein>
    <recommendedName>
        <fullName evidence="3">Retrotransposon gag domain-containing protein</fullName>
    </recommendedName>
</protein>
<proteinExistence type="predicted"/>
<dbReference type="Proteomes" id="UP000683360">
    <property type="component" value="Unassembled WGS sequence"/>
</dbReference>
<organism evidence="1 2">
    <name type="scientific">Mytilus edulis</name>
    <name type="common">Blue mussel</name>
    <dbReference type="NCBI Taxonomy" id="6550"/>
    <lineage>
        <taxon>Eukaryota</taxon>
        <taxon>Metazoa</taxon>
        <taxon>Spiralia</taxon>
        <taxon>Lophotrochozoa</taxon>
        <taxon>Mollusca</taxon>
        <taxon>Bivalvia</taxon>
        <taxon>Autobranchia</taxon>
        <taxon>Pteriomorphia</taxon>
        <taxon>Mytilida</taxon>
        <taxon>Mytiloidea</taxon>
        <taxon>Mytilidae</taxon>
        <taxon>Mytilinae</taxon>
        <taxon>Mytilus</taxon>
    </lineage>
</organism>
<dbReference type="AlphaFoldDB" id="A0A8S3S1Q7"/>
<reference evidence="1" key="1">
    <citation type="submission" date="2021-03" db="EMBL/GenBank/DDBJ databases">
        <authorList>
            <person name="Bekaert M."/>
        </authorList>
    </citation>
    <scope>NUCLEOTIDE SEQUENCE</scope>
</reference>
<dbReference type="EMBL" id="CAJPWZ010001318">
    <property type="protein sequence ID" value="CAG2212899.1"/>
    <property type="molecule type" value="Genomic_DNA"/>
</dbReference>